<accession>A0A1I7YZQ8</accession>
<organism evidence="1 2">
    <name type="scientific">Steinernema glaseri</name>
    <dbReference type="NCBI Taxonomy" id="37863"/>
    <lineage>
        <taxon>Eukaryota</taxon>
        <taxon>Metazoa</taxon>
        <taxon>Ecdysozoa</taxon>
        <taxon>Nematoda</taxon>
        <taxon>Chromadorea</taxon>
        <taxon>Rhabditida</taxon>
        <taxon>Tylenchina</taxon>
        <taxon>Panagrolaimomorpha</taxon>
        <taxon>Strongyloidoidea</taxon>
        <taxon>Steinernematidae</taxon>
        <taxon>Steinernema</taxon>
    </lineage>
</organism>
<dbReference type="AlphaFoldDB" id="A0A1I7YZQ8"/>
<dbReference type="WBParaSite" id="L893_g21468.t1">
    <property type="protein sequence ID" value="L893_g21468.t1"/>
    <property type="gene ID" value="L893_g21468"/>
</dbReference>
<protein>
    <submittedName>
        <fullName evidence="2">Uncharacterized protein</fullName>
    </submittedName>
</protein>
<name>A0A1I7YZQ8_9BILA</name>
<evidence type="ECO:0000313" key="2">
    <source>
        <dbReference type="WBParaSite" id="L893_g21468.t1"/>
    </source>
</evidence>
<reference evidence="2" key="1">
    <citation type="submission" date="2016-11" db="UniProtKB">
        <authorList>
            <consortium name="WormBaseParasite"/>
        </authorList>
    </citation>
    <scope>IDENTIFICATION</scope>
</reference>
<dbReference type="Proteomes" id="UP000095287">
    <property type="component" value="Unplaced"/>
</dbReference>
<keyword evidence="1" id="KW-1185">Reference proteome</keyword>
<proteinExistence type="predicted"/>
<evidence type="ECO:0000313" key="1">
    <source>
        <dbReference type="Proteomes" id="UP000095287"/>
    </source>
</evidence>
<sequence length="84" mass="9325">MGTLLAKTSSSGSIRYPAFPFRGHGASPGTETSYPILTPLTWRCFGGNRLTADFRFPETHEGKHIFRHMSSLERAATGGRRRNN</sequence>